<proteinExistence type="predicted"/>
<gene>
    <name evidence="1" type="ORF">H2B05_07855</name>
</gene>
<sequence>MRIATSIFLSAILLTAGVAAMIDFAPEAFALKAKGITTQKYGQATKSKVCGDRLCSEPAAPTTMPKTTIETPTMTSDKPTMLINTDMGKPVLYLINTNTDAMITVELDKDPKWPGGAPLHTVATLDGSKVYLTLMSSDVDPLSIVAISLSNIDWQQNTAMAKITNVMKIEEPGSTPSMLVPTQTDSRQPIVESMWVPGNHQLHGPTILPSGTYAYTTQWTDNKIRVIDTKTDTLADVDPIQFGSFSRQIHGIFPNSMGTVGLGTGYYFDMDYITVYDINRATGDLKLTGLIPLTVDEKEKTYGAFSHFVSWIDDRYAITGTQQLGPTSLTPTGFDVVGPAIFLLDVQTKTAKMIIGPDTSTTEGIMQPSSDIAVVGNKLYVAEEDSMDEAIDEEGYLSIWDISNKNFPKLIKR</sequence>
<protein>
    <submittedName>
        <fullName evidence="1">Uncharacterized protein</fullName>
    </submittedName>
</protein>
<dbReference type="Proteomes" id="UP000526786">
    <property type="component" value="Unassembled WGS sequence"/>
</dbReference>
<accession>A0AC60W560</accession>
<evidence type="ECO:0000313" key="2">
    <source>
        <dbReference type="Proteomes" id="UP000526786"/>
    </source>
</evidence>
<reference evidence="1 2" key="1">
    <citation type="journal article" date="2020" name="Appl. Environ. Microbiol.">
        <title>Genomic Characteristics of a Novel Species of Ammonia-Oxidizing Archaea from the Jiulong River Estuary.</title>
        <authorList>
            <person name="Zou D."/>
            <person name="Wan R."/>
            <person name="Han L."/>
            <person name="Xu M.N."/>
            <person name="Liu Y."/>
            <person name="Liu H."/>
            <person name="Kao S.J."/>
            <person name="Li M."/>
        </authorList>
    </citation>
    <scope>NUCLEOTIDE SEQUENCE [LARGE SCALE GENOMIC DNA]</scope>
    <source>
        <strain evidence="1">W2bin3</strain>
    </source>
</reference>
<organism evidence="1 2">
    <name type="scientific">Candidatus Nitrosomaritimum aestuariumsis</name>
    <dbReference type="NCBI Taxonomy" id="3342354"/>
    <lineage>
        <taxon>Archaea</taxon>
        <taxon>Nitrososphaerota</taxon>
        <taxon>Nitrososphaeria</taxon>
        <taxon>Nitrosopumilales</taxon>
        <taxon>Nitrosopumilaceae</taxon>
        <taxon>Candidatus Nitrosomaritimum</taxon>
    </lineage>
</organism>
<comment type="caution">
    <text evidence="1">The sequence shown here is derived from an EMBL/GenBank/DDBJ whole genome shotgun (WGS) entry which is preliminary data.</text>
</comment>
<dbReference type="EMBL" id="JACENC010000305">
    <property type="protein sequence ID" value="MBA4454833.1"/>
    <property type="molecule type" value="Genomic_DNA"/>
</dbReference>
<feature type="non-terminal residue" evidence="1">
    <location>
        <position position="413"/>
    </location>
</feature>
<name>A0AC60W560_9ARCH</name>
<evidence type="ECO:0000313" key="1">
    <source>
        <dbReference type="EMBL" id="MBA4454833.1"/>
    </source>
</evidence>